<evidence type="ECO:0008006" key="3">
    <source>
        <dbReference type="Google" id="ProtNLM"/>
    </source>
</evidence>
<organism evidence="1 2">
    <name type="scientific">Sphingorhabdus profundilacus</name>
    <dbReference type="NCBI Taxonomy" id="2509718"/>
    <lineage>
        <taxon>Bacteria</taxon>
        <taxon>Pseudomonadati</taxon>
        <taxon>Pseudomonadota</taxon>
        <taxon>Alphaproteobacteria</taxon>
        <taxon>Sphingomonadales</taxon>
        <taxon>Sphingomonadaceae</taxon>
        <taxon>Sphingorhabdus</taxon>
    </lineage>
</organism>
<reference evidence="1 2" key="1">
    <citation type="submission" date="2019-01" db="EMBL/GenBank/DDBJ databases">
        <title>Sphingorhabdus lacus sp.nov., isolated from an oligotrophic freshwater lake.</title>
        <authorList>
            <person name="Park M."/>
        </authorList>
    </citation>
    <scope>NUCLEOTIDE SEQUENCE [LARGE SCALE GENOMIC DNA]</scope>
    <source>
        <strain evidence="1 2">IMCC26285</strain>
    </source>
</reference>
<proteinExistence type="predicted"/>
<keyword evidence="2" id="KW-1185">Reference proteome</keyword>
<dbReference type="Gene3D" id="3.40.50.300">
    <property type="entry name" value="P-loop containing nucleotide triphosphate hydrolases"/>
    <property type="match status" value="1"/>
</dbReference>
<dbReference type="InterPro" id="IPR017026">
    <property type="entry name" value="ImuA"/>
</dbReference>
<evidence type="ECO:0000313" key="1">
    <source>
        <dbReference type="EMBL" id="MVZ97860.1"/>
    </source>
</evidence>
<sequence>MNIKAILSAPPSNRMWQQYQSEKPQRLLPVGAPLVDQRLHGGIAQDGLHEFFGADHSDGTAAGAFAMLMALRLPDAETHILWVSGDKERQVSGRLHAAGLAQMGADPARLVLVQAADMRDALRAAADGIRSKAAGAVILEVQGHARLIDLTSTRRLVLAAREAGVLALLVRGDAAPMPSAATTRWQVRSAPSLPLPGNVPGFATFDINLLRHRAGIAPFAARVTWDHGDRIFHDAPLSGGLSAGSAGGKTDPELRRQSA</sequence>
<dbReference type="SUPFAM" id="SSF52540">
    <property type="entry name" value="P-loop containing nucleoside triphosphate hydrolases"/>
    <property type="match status" value="1"/>
</dbReference>
<comment type="caution">
    <text evidence="1">The sequence shown here is derived from an EMBL/GenBank/DDBJ whole genome shotgun (WGS) entry which is preliminary data.</text>
</comment>
<dbReference type="AlphaFoldDB" id="A0A6I4M1A3"/>
<dbReference type="EMBL" id="SDWJ01000002">
    <property type="protein sequence ID" value="MVZ97860.1"/>
    <property type="molecule type" value="Genomic_DNA"/>
</dbReference>
<evidence type="ECO:0000313" key="2">
    <source>
        <dbReference type="Proteomes" id="UP000471147"/>
    </source>
</evidence>
<dbReference type="InterPro" id="IPR027417">
    <property type="entry name" value="P-loop_NTPase"/>
</dbReference>
<dbReference type="PIRSF" id="PIRSF034285">
    <property type="entry name" value="UCP034285"/>
    <property type="match status" value="1"/>
</dbReference>
<dbReference type="Proteomes" id="UP000471147">
    <property type="component" value="Unassembled WGS sequence"/>
</dbReference>
<dbReference type="RefSeq" id="WP_160353838.1">
    <property type="nucleotide sequence ID" value="NZ_SDWJ01000002.1"/>
</dbReference>
<gene>
    <name evidence="1" type="ORF">EUU23_09080</name>
</gene>
<name>A0A6I4M1A3_9SPHN</name>
<accession>A0A6I4M1A3</accession>
<protein>
    <recommendedName>
        <fullName evidence="3">Protein ImuA</fullName>
    </recommendedName>
</protein>
<dbReference type="OrthoDB" id="7202530at2"/>